<evidence type="ECO:0000313" key="14">
    <source>
        <dbReference type="Proteomes" id="UP000077748"/>
    </source>
</evidence>
<dbReference type="Pfam" id="PF01384">
    <property type="entry name" value="PHO4"/>
    <property type="match status" value="1"/>
</dbReference>
<dbReference type="GO" id="GO:0005315">
    <property type="term" value="F:phosphate transmembrane transporter activity"/>
    <property type="evidence" value="ECO:0007669"/>
    <property type="project" value="InterPro"/>
</dbReference>
<dbReference type="AlphaFoldDB" id="A0A127MN92"/>
<feature type="transmembrane region" description="Helical" evidence="11">
    <location>
        <begin position="464"/>
        <end position="485"/>
    </location>
</feature>
<feature type="transmembrane region" description="Helical" evidence="11">
    <location>
        <begin position="12"/>
        <end position="32"/>
    </location>
</feature>
<feature type="transmembrane region" description="Helical" evidence="11">
    <location>
        <begin position="96"/>
        <end position="116"/>
    </location>
</feature>
<organism evidence="12 14">
    <name type="scientific">Pseudomonas citronellolis</name>
    <dbReference type="NCBI Taxonomy" id="53408"/>
    <lineage>
        <taxon>Bacteria</taxon>
        <taxon>Pseudomonadati</taxon>
        <taxon>Pseudomonadota</taxon>
        <taxon>Gammaproteobacteria</taxon>
        <taxon>Pseudomonadales</taxon>
        <taxon>Pseudomonadaceae</taxon>
        <taxon>Pseudomonas</taxon>
    </lineage>
</organism>
<comment type="subcellular location">
    <subcellularLocation>
        <location evidence="1">Cell membrane</location>
        <topology evidence="1">Multi-pass membrane protein</topology>
    </subcellularLocation>
    <subcellularLocation>
        <location evidence="11">Membrane</location>
        <topology evidence="11">Multi-pass membrane protein</topology>
    </subcellularLocation>
</comment>
<keyword evidence="6 11" id="KW-0812">Transmembrane</keyword>
<evidence type="ECO:0000256" key="4">
    <source>
        <dbReference type="ARBA" id="ARBA00022475"/>
    </source>
</evidence>
<evidence type="ECO:0000256" key="8">
    <source>
        <dbReference type="ARBA" id="ARBA00022989"/>
    </source>
</evidence>
<reference evidence="13" key="2">
    <citation type="submission" date="2023-03" db="EMBL/GenBank/DDBJ databases">
        <title>Draft assemblies of triclosan tolerant bacteria isolated from returned activated sludge.</title>
        <authorList>
            <person name="Van Hamelsveld S."/>
        </authorList>
    </citation>
    <scope>NUCLEOTIDE SEQUENCE</scope>
    <source>
        <strain evidence="13">GW210015_S63</strain>
    </source>
</reference>
<keyword evidence="8 11" id="KW-1133">Transmembrane helix</keyword>
<protein>
    <recommendedName>
        <fullName evidence="11">Phosphate transporter</fullName>
    </recommendedName>
</protein>
<dbReference type="GO" id="GO:0005886">
    <property type="term" value="C:plasma membrane"/>
    <property type="evidence" value="ECO:0007669"/>
    <property type="project" value="UniProtKB-SubCell"/>
</dbReference>
<sequence>MFDLFSGLDLWVGISLVLALGFVLAFEFINGFHDTANAVATVIYTKAMSPYRAVILSGIFNFLGVLLGGVGVAYAIVHLLPVELLINVNSGHGLAMVFSLLAAAIAWNLGTWYFGIPASSSHTLIGSILGVGLANAVITGVPLADGVNWQKAIDIAMSLIFSPLAGFIVAALVLIGLKWMYPLSKMHKTPETRREVDEKKHPPFWNRLVLVLSAMTVSFVHGSNDGQKGIGLIMLVLIGIVPAKFVLDLNSTTYQIERTRDAAIHLSQFYQRHTDVLGDMLALGKGADGEMPELYRCEAKQTESTLKGLLSDIKGISSYNELSADSRVQVRRYLLCLDDTAKKVGKLDSLPAREKADLEKLRKDLTSTTEYAPFWVIIAVALALGVGTMVGWKRVVLTVGEKIGKQGMTYAQGISAQLTATAAIGMANLYSLPVSTTHVLSSGVAGTMVANRSGLQGGTVRNILMAWILTLPTSMALAAGLFWLASRFY</sequence>
<name>A0A127MN92_9PSED</name>
<gene>
    <name evidence="12" type="ORF">A9C11_06075</name>
    <name evidence="13" type="ORF">P3W55_15205</name>
</gene>
<evidence type="ECO:0000313" key="13">
    <source>
        <dbReference type="EMBL" id="MDF3843059.1"/>
    </source>
</evidence>
<evidence type="ECO:0000256" key="6">
    <source>
        <dbReference type="ARBA" id="ARBA00022692"/>
    </source>
</evidence>
<dbReference type="RefSeq" id="WP_009617996.1">
    <property type="nucleotide sequence ID" value="NZ_BDGS01000001.1"/>
</dbReference>
<dbReference type="Proteomes" id="UP000077748">
    <property type="component" value="Chromosome"/>
</dbReference>
<dbReference type="GeneID" id="72994434"/>
<dbReference type="PANTHER" id="PTHR11101">
    <property type="entry name" value="PHOSPHATE TRANSPORTER"/>
    <property type="match status" value="1"/>
</dbReference>
<reference evidence="12 14" key="1">
    <citation type="submission" date="2016-05" db="EMBL/GenBank/DDBJ databases">
        <title>Genome Sequence of Pseudomonas citronellolis Strain SJTE-3, an Estrogens and Persistent Organic Pollutants degradation strain.</title>
        <authorList>
            <person name="Liang R."/>
        </authorList>
    </citation>
    <scope>NUCLEOTIDE SEQUENCE [LARGE SCALE GENOMIC DNA]</scope>
    <source>
        <strain evidence="12 14">SJTE-3</strain>
    </source>
</reference>
<evidence type="ECO:0000256" key="10">
    <source>
        <dbReference type="ARBA" id="ARBA00047348"/>
    </source>
</evidence>
<evidence type="ECO:0000313" key="12">
    <source>
        <dbReference type="EMBL" id="ANI13579.1"/>
    </source>
</evidence>
<dbReference type="EMBL" id="CP015878">
    <property type="protein sequence ID" value="ANI13579.1"/>
    <property type="molecule type" value="Genomic_DNA"/>
</dbReference>
<accession>A0A127MN92</accession>
<feature type="transmembrane region" description="Helical" evidence="11">
    <location>
        <begin position="53"/>
        <end position="76"/>
    </location>
</feature>
<dbReference type="EMBL" id="JARJLR010000248">
    <property type="protein sequence ID" value="MDF3843059.1"/>
    <property type="molecule type" value="Genomic_DNA"/>
</dbReference>
<evidence type="ECO:0000256" key="5">
    <source>
        <dbReference type="ARBA" id="ARBA00022592"/>
    </source>
</evidence>
<dbReference type="PANTHER" id="PTHR11101:SF65">
    <property type="entry name" value="LOW-AFFINITY INORGANIC PHOSPHATE TRANSPORTER PITA-RELATED"/>
    <property type="match status" value="1"/>
</dbReference>
<keyword evidence="3 11" id="KW-0813">Transport</keyword>
<evidence type="ECO:0000256" key="1">
    <source>
        <dbReference type="ARBA" id="ARBA00004651"/>
    </source>
</evidence>
<feature type="transmembrane region" description="Helical" evidence="11">
    <location>
        <begin position="204"/>
        <end position="223"/>
    </location>
</feature>
<dbReference type="InterPro" id="IPR001204">
    <property type="entry name" value="Phos_transporter"/>
</dbReference>
<keyword evidence="5 11" id="KW-0592">Phosphate transport</keyword>
<dbReference type="GO" id="GO:0035435">
    <property type="term" value="P:phosphate ion transmembrane transport"/>
    <property type="evidence" value="ECO:0007669"/>
    <property type="project" value="TreeGrafter"/>
</dbReference>
<evidence type="ECO:0000256" key="2">
    <source>
        <dbReference type="ARBA" id="ARBA00005342"/>
    </source>
</evidence>
<evidence type="ECO:0000256" key="3">
    <source>
        <dbReference type="ARBA" id="ARBA00022448"/>
    </source>
</evidence>
<evidence type="ECO:0000256" key="11">
    <source>
        <dbReference type="RuleBase" id="RU363058"/>
    </source>
</evidence>
<evidence type="ECO:0000256" key="9">
    <source>
        <dbReference type="ARBA" id="ARBA00023136"/>
    </source>
</evidence>
<proteinExistence type="inferred from homology"/>
<keyword evidence="7" id="KW-0769">Symport</keyword>
<dbReference type="KEGG" id="pcq:PcP3B5_12630"/>
<feature type="transmembrane region" description="Helical" evidence="11">
    <location>
        <begin position="155"/>
        <end position="183"/>
    </location>
</feature>
<keyword evidence="9 11" id="KW-0472">Membrane</keyword>
<keyword evidence="4" id="KW-1003">Cell membrane</keyword>
<dbReference type="STRING" id="53408.A9C11_06075"/>
<feature type="transmembrane region" description="Helical" evidence="11">
    <location>
        <begin position="123"/>
        <end position="143"/>
    </location>
</feature>
<feature type="transmembrane region" description="Helical" evidence="11">
    <location>
        <begin position="371"/>
        <end position="392"/>
    </location>
</feature>
<dbReference type="GO" id="GO:0015293">
    <property type="term" value="F:symporter activity"/>
    <property type="evidence" value="ECO:0007669"/>
    <property type="project" value="UniProtKB-KW"/>
</dbReference>
<feature type="transmembrane region" description="Helical" evidence="11">
    <location>
        <begin position="229"/>
        <end position="247"/>
    </location>
</feature>
<comment type="similarity">
    <text evidence="2">Belongs to the inorganic phosphate transporter (PiT) (TC 2.A.20) family. Pit subfamily.</text>
</comment>
<comment type="catalytic activity">
    <reaction evidence="10">
        <text>phosphate(in) + H(+)(in) = phosphate(out) + H(+)(out)</text>
        <dbReference type="Rhea" id="RHEA:29939"/>
        <dbReference type="ChEBI" id="CHEBI:15378"/>
        <dbReference type="ChEBI" id="CHEBI:43474"/>
    </reaction>
</comment>
<dbReference type="Proteomes" id="UP001220662">
    <property type="component" value="Unassembled WGS sequence"/>
</dbReference>
<evidence type="ECO:0000256" key="7">
    <source>
        <dbReference type="ARBA" id="ARBA00022847"/>
    </source>
</evidence>